<name>A0AAD4QZD6_9BILA</name>
<dbReference type="PRINTS" id="PR00385">
    <property type="entry name" value="P450"/>
</dbReference>
<evidence type="ECO:0000256" key="6">
    <source>
        <dbReference type="ARBA" id="ARBA00023033"/>
    </source>
</evidence>
<accession>A0AAD4QZD6</accession>
<organism evidence="9 10">
    <name type="scientific">Ditylenchus destructor</name>
    <dbReference type="NCBI Taxonomy" id="166010"/>
    <lineage>
        <taxon>Eukaryota</taxon>
        <taxon>Metazoa</taxon>
        <taxon>Ecdysozoa</taxon>
        <taxon>Nematoda</taxon>
        <taxon>Chromadorea</taxon>
        <taxon>Rhabditida</taxon>
        <taxon>Tylenchina</taxon>
        <taxon>Tylenchomorpha</taxon>
        <taxon>Sphaerularioidea</taxon>
        <taxon>Anguinidae</taxon>
        <taxon>Anguininae</taxon>
        <taxon>Ditylenchus</taxon>
    </lineage>
</organism>
<dbReference type="GO" id="GO:0006805">
    <property type="term" value="P:xenobiotic metabolic process"/>
    <property type="evidence" value="ECO:0007669"/>
    <property type="project" value="TreeGrafter"/>
</dbReference>
<dbReference type="InterPro" id="IPR002401">
    <property type="entry name" value="Cyt_P450_E_grp-I"/>
</dbReference>
<proteinExistence type="inferred from homology"/>
<evidence type="ECO:0000256" key="7">
    <source>
        <dbReference type="PIRSR" id="PIRSR602401-1"/>
    </source>
</evidence>
<protein>
    <submittedName>
        <fullName evidence="9">Cytochrome p450 domain-containing protein</fullName>
    </submittedName>
</protein>
<comment type="cofactor">
    <cofactor evidence="1 7">
        <name>heme</name>
        <dbReference type="ChEBI" id="CHEBI:30413"/>
    </cofactor>
</comment>
<dbReference type="PROSITE" id="PS00086">
    <property type="entry name" value="CYTOCHROME_P450"/>
    <property type="match status" value="1"/>
</dbReference>
<dbReference type="PANTHER" id="PTHR24300:SF403">
    <property type="entry name" value="CYTOCHROME P450 306A1"/>
    <property type="match status" value="1"/>
</dbReference>
<dbReference type="InterPro" id="IPR017972">
    <property type="entry name" value="Cyt_P450_CS"/>
</dbReference>
<dbReference type="InterPro" id="IPR001128">
    <property type="entry name" value="Cyt_P450"/>
</dbReference>
<dbReference type="GO" id="GO:0008395">
    <property type="term" value="F:steroid hydroxylase activity"/>
    <property type="evidence" value="ECO:0007669"/>
    <property type="project" value="TreeGrafter"/>
</dbReference>
<feature type="binding site" description="axial binding residue" evidence="7">
    <location>
        <position position="476"/>
    </location>
    <ligand>
        <name>heme</name>
        <dbReference type="ChEBI" id="CHEBI:30413"/>
    </ligand>
    <ligandPart>
        <name>Fe</name>
        <dbReference type="ChEBI" id="CHEBI:18248"/>
    </ligandPart>
</feature>
<dbReference type="PANTHER" id="PTHR24300">
    <property type="entry name" value="CYTOCHROME P450 508A4-RELATED"/>
    <property type="match status" value="1"/>
</dbReference>
<dbReference type="InterPro" id="IPR050182">
    <property type="entry name" value="Cytochrome_P450_fam2"/>
</dbReference>
<dbReference type="FunFam" id="1.10.630.10:FF:000036">
    <property type="entry name" value="CYtochrome P450 family"/>
    <property type="match status" value="1"/>
</dbReference>
<keyword evidence="6 8" id="KW-0503">Monooxygenase</keyword>
<keyword evidence="3 7" id="KW-0479">Metal-binding</keyword>
<dbReference type="Gene3D" id="1.10.630.10">
    <property type="entry name" value="Cytochrome P450"/>
    <property type="match status" value="1"/>
</dbReference>
<dbReference type="GO" id="GO:0006082">
    <property type="term" value="P:organic acid metabolic process"/>
    <property type="evidence" value="ECO:0007669"/>
    <property type="project" value="TreeGrafter"/>
</dbReference>
<dbReference type="GO" id="GO:0020037">
    <property type="term" value="F:heme binding"/>
    <property type="evidence" value="ECO:0007669"/>
    <property type="project" value="InterPro"/>
</dbReference>
<dbReference type="GO" id="GO:0016712">
    <property type="term" value="F:oxidoreductase activity, acting on paired donors, with incorporation or reduction of molecular oxygen, reduced flavin or flavoprotein as one donor, and incorporation of one atom of oxygen"/>
    <property type="evidence" value="ECO:0007669"/>
    <property type="project" value="TreeGrafter"/>
</dbReference>
<dbReference type="Pfam" id="PF00067">
    <property type="entry name" value="p450"/>
    <property type="match status" value="1"/>
</dbReference>
<dbReference type="InterPro" id="IPR036396">
    <property type="entry name" value="Cyt_P450_sf"/>
</dbReference>
<keyword evidence="10" id="KW-1185">Reference proteome</keyword>
<keyword evidence="7 8" id="KW-0349">Heme</keyword>
<dbReference type="CDD" id="cd20617">
    <property type="entry name" value="CYP1_2-like"/>
    <property type="match status" value="1"/>
</dbReference>
<evidence type="ECO:0000256" key="5">
    <source>
        <dbReference type="ARBA" id="ARBA00023004"/>
    </source>
</evidence>
<dbReference type="GO" id="GO:0005737">
    <property type="term" value="C:cytoplasm"/>
    <property type="evidence" value="ECO:0007669"/>
    <property type="project" value="TreeGrafter"/>
</dbReference>
<dbReference type="SUPFAM" id="SSF48264">
    <property type="entry name" value="Cytochrome P450"/>
    <property type="match status" value="1"/>
</dbReference>
<evidence type="ECO:0000256" key="8">
    <source>
        <dbReference type="RuleBase" id="RU000461"/>
    </source>
</evidence>
<comment type="similarity">
    <text evidence="2 8">Belongs to the cytochrome P450 family.</text>
</comment>
<comment type="caution">
    <text evidence="9">The sequence shown here is derived from an EMBL/GenBank/DDBJ whole genome shotgun (WGS) entry which is preliminary data.</text>
</comment>
<dbReference type="EMBL" id="JAKKPZ010000022">
    <property type="protein sequence ID" value="KAI1711334.1"/>
    <property type="molecule type" value="Genomic_DNA"/>
</dbReference>
<dbReference type="PRINTS" id="PR00463">
    <property type="entry name" value="EP450I"/>
</dbReference>
<sequence>MFSQHGLWPTLELDSDPGSRWVQWLSPILDRLYSVSLSLAPAAIALYILSYLKRLSQFPPGPWPLPVIGNFLQIDTANPHRSFVKWQEKYGPIYTVWLPKPVVVIADFDELQRVFRENNDANDRPMSFLYGIFTRHQTDGDGIILSQGERWRCQRGFALQAFRSLGMGRSRAEAIINHHKNELLTRLDGYCQQGLEEVSDVHFLLAFCFGNVIQDFVMGRHYNYNHPEFLWLKECIDKTLKGVASVWMLIVDSYPWMRFFIPAYWRYKKHGFELQQFFLEEIGRHIQNFDATAEPDNFIDAYLRDMHEQNDVNLTDLPLNSPKLLTLALNAGDLWTGGLETVVTTLTWSVLYLIHYPRVQTRLQAELDETLQSRPFSVGDRKNLHYLRATVDELQRIVNVLPWHIPHAVEKETTLRGTRLPAGTTIMPQYGAVHFNERYFPDPETFRPERFLDQNNQYSDLLSRRLNPFGMGRRACLGEGLARMELFIVFASLVQNFHFEPVDPENLPSLDRVAGMTSTCKPFTCRVKRRHPENPLILS</sequence>
<evidence type="ECO:0000256" key="1">
    <source>
        <dbReference type="ARBA" id="ARBA00001971"/>
    </source>
</evidence>
<evidence type="ECO:0000313" key="9">
    <source>
        <dbReference type="EMBL" id="KAI1711334.1"/>
    </source>
</evidence>
<evidence type="ECO:0000256" key="4">
    <source>
        <dbReference type="ARBA" id="ARBA00023002"/>
    </source>
</evidence>
<evidence type="ECO:0000256" key="2">
    <source>
        <dbReference type="ARBA" id="ARBA00010617"/>
    </source>
</evidence>
<dbReference type="Proteomes" id="UP001201812">
    <property type="component" value="Unassembled WGS sequence"/>
</dbReference>
<keyword evidence="5 7" id="KW-0408">Iron</keyword>
<gene>
    <name evidence="9" type="ORF">DdX_10212</name>
</gene>
<evidence type="ECO:0000313" key="10">
    <source>
        <dbReference type="Proteomes" id="UP001201812"/>
    </source>
</evidence>
<dbReference type="AlphaFoldDB" id="A0AAD4QZD6"/>
<keyword evidence="4 8" id="KW-0560">Oxidoreductase</keyword>
<evidence type="ECO:0000256" key="3">
    <source>
        <dbReference type="ARBA" id="ARBA00022723"/>
    </source>
</evidence>
<reference evidence="9" key="1">
    <citation type="submission" date="2022-01" db="EMBL/GenBank/DDBJ databases">
        <title>Genome Sequence Resource for Two Populations of Ditylenchus destructor, the Migratory Endoparasitic Phytonematode.</title>
        <authorList>
            <person name="Zhang H."/>
            <person name="Lin R."/>
            <person name="Xie B."/>
        </authorList>
    </citation>
    <scope>NUCLEOTIDE SEQUENCE</scope>
    <source>
        <strain evidence="9">BazhouSP</strain>
    </source>
</reference>
<dbReference type="GO" id="GO:0005506">
    <property type="term" value="F:iron ion binding"/>
    <property type="evidence" value="ECO:0007669"/>
    <property type="project" value="InterPro"/>
</dbReference>